<dbReference type="EMBL" id="PUIV01000009">
    <property type="protein sequence ID" value="PWB94327.1"/>
    <property type="molecule type" value="Genomic_DNA"/>
</dbReference>
<dbReference type="GO" id="GO:0005886">
    <property type="term" value="C:plasma membrane"/>
    <property type="evidence" value="ECO:0007669"/>
    <property type="project" value="UniProtKB-SubCell"/>
</dbReference>
<keyword evidence="14" id="KW-1185">Reference proteome</keyword>
<keyword evidence="10" id="KW-0975">Bacterial flagellum</keyword>
<name>A0A2U1SRS9_METSR</name>
<dbReference type="Pfam" id="PF01052">
    <property type="entry name" value="FliMN_C"/>
    <property type="match status" value="1"/>
</dbReference>
<evidence type="ECO:0000256" key="5">
    <source>
        <dbReference type="ARBA" id="ARBA00022475"/>
    </source>
</evidence>
<evidence type="ECO:0000313" key="14">
    <source>
        <dbReference type="Proteomes" id="UP000245137"/>
    </source>
</evidence>
<dbReference type="RefSeq" id="WP_108916819.1">
    <property type="nucleotide sequence ID" value="NZ_BGJY01000003.1"/>
</dbReference>
<gene>
    <name evidence="13" type="ORF">C5689_08365</name>
</gene>
<dbReference type="GO" id="GO:0071978">
    <property type="term" value="P:bacterial-type flagellum-dependent swarming motility"/>
    <property type="evidence" value="ECO:0007669"/>
    <property type="project" value="TreeGrafter"/>
</dbReference>
<comment type="function">
    <text evidence="11">FliM is one of three proteins (FliG, FliN, FliM) that forms the rotor-mounted switch complex (C ring), located at the base of the basal body. This complex interacts with the CheY and CheZ chemotaxis proteins, in addition to contacting components of the motor that determine the direction of flagellar rotation.</text>
</comment>
<evidence type="ECO:0000256" key="11">
    <source>
        <dbReference type="ARBA" id="ARBA00025044"/>
    </source>
</evidence>
<dbReference type="InterPro" id="IPR036429">
    <property type="entry name" value="SpoA-like_sf"/>
</dbReference>
<reference evidence="13 14" key="1">
    <citation type="journal article" date="2018" name="Appl. Microbiol. Biotechnol.">
        <title>Co-cultivation of the strictly anaerobic methanogen Methanosarcina barkeri with aerobic methanotrophs in an oxygen-limited membrane bioreactor.</title>
        <authorList>
            <person name="In 't Zandt M.H."/>
            <person name="van den Bosch T.J.M."/>
            <person name="Rijkers R."/>
            <person name="van Kessel M.A.H.J."/>
            <person name="Jetten M.S.M."/>
            <person name="Welte C.U."/>
        </authorList>
    </citation>
    <scope>NUCLEOTIDE SEQUENCE [LARGE SCALE GENOMIC DNA]</scope>
    <source>
        <strain evidence="13 14">DSM 17706</strain>
    </source>
</reference>
<evidence type="ECO:0000256" key="6">
    <source>
        <dbReference type="ARBA" id="ARBA00022500"/>
    </source>
</evidence>
<dbReference type="PANTHER" id="PTHR30034:SF3">
    <property type="entry name" value="FLAGELLAR MOTOR SWITCH PROTEIN FLIM"/>
    <property type="match status" value="1"/>
</dbReference>
<dbReference type="AlphaFoldDB" id="A0A2U1SRS9"/>
<sequence length="315" mass="33628">MSMNGAVDFASQGVKERLLSGGGPSLDRMPLLRAVFDAMATQVQESMRGLAEGAMQFAVETVTVVRASDIAIECERVALAAAYVVAADSDAKATIGADRRFVFTLLEGLFGSDGSEPAYEAERELTAIETRVGGLAFARVTNSLQAAFASLVGVNFALESAENRPEPAGGAHKSGFCVVCRCRLRAFGTEGALFVALPQAALDPLRRALSQEASTSAPSSADPLWAKQMKERVTQTEVTLSAVMEKTDITLADVARFDVGQVIELPVSPTGLVALMCEGQSLFWCEIGQKDGSYTIRIDDFVDQQQEFIDDVLRG</sequence>
<comment type="subcellular location">
    <subcellularLocation>
        <location evidence="1">Bacterial flagellum basal body</location>
    </subcellularLocation>
    <subcellularLocation>
        <location evidence="2">Cell inner membrane</location>
        <topology evidence="2">Peripheral membrane protein</topology>
    </subcellularLocation>
</comment>
<evidence type="ECO:0000256" key="8">
    <source>
        <dbReference type="ARBA" id="ARBA00022779"/>
    </source>
</evidence>
<dbReference type="Proteomes" id="UP000245137">
    <property type="component" value="Unassembled WGS sequence"/>
</dbReference>
<dbReference type="InterPro" id="IPR028976">
    <property type="entry name" value="CheC-like_sf"/>
</dbReference>
<dbReference type="Gene3D" id="3.40.1550.10">
    <property type="entry name" value="CheC-like"/>
    <property type="match status" value="1"/>
</dbReference>
<organism evidence="13 14">
    <name type="scientific">Methylosinus sporium</name>
    <dbReference type="NCBI Taxonomy" id="428"/>
    <lineage>
        <taxon>Bacteria</taxon>
        <taxon>Pseudomonadati</taxon>
        <taxon>Pseudomonadota</taxon>
        <taxon>Alphaproteobacteria</taxon>
        <taxon>Hyphomicrobiales</taxon>
        <taxon>Methylocystaceae</taxon>
        <taxon>Methylosinus</taxon>
    </lineage>
</organism>
<feature type="domain" description="Flagellar motor switch protein FliN-like C-terminal" evidence="12">
    <location>
        <begin position="232"/>
        <end position="302"/>
    </location>
</feature>
<evidence type="ECO:0000256" key="10">
    <source>
        <dbReference type="ARBA" id="ARBA00023143"/>
    </source>
</evidence>
<keyword evidence="5" id="KW-1003">Cell membrane</keyword>
<keyword evidence="6" id="KW-0145">Chemotaxis</keyword>
<evidence type="ECO:0000256" key="7">
    <source>
        <dbReference type="ARBA" id="ARBA00022519"/>
    </source>
</evidence>
<comment type="similarity">
    <text evidence="3">Belongs to the FliM family.</text>
</comment>
<evidence type="ECO:0000256" key="9">
    <source>
        <dbReference type="ARBA" id="ARBA00023136"/>
    </source>
</evidence>
<accession>A0A2U1SRS9</accession>
<dbReference type="GO" id="GO:0009425">
    <property type="term" value="C:bacterial-type flagellum basal body"/>
    <property type="evidence" value="ECO:0007669"/>
    <property type="project" value="UniProtKB-SubCell"/>
</dbReference>
<dbReference type="InterPro" id="IPR001543">
    <property type="entry name" value="FliN-like_C"/>
</dbReference>
<dbReference type="GO" id="GO:0050918">
    <property type="term" value="P:positive chemotaxis"/>
    <property type="evidence" value="ECO:0007669"/>
    <property type="project" value="TreeGrafter"/>
</dbReference>
<evidence type="ECO:0000256" key="4">
    <source>
        <dbReference type="ARBA" id="ARBA00021898"/>
    </source>
</evidence>
<dbReference type="PANTHER" id="PTHR30034">
    <property type="entry name" value="FLAGELLAR MOTOR SWITCH PROTEIN FLIM"/>
    <property type="match status" value="1"/>
</dbReference>
<evidence type="ECO:0000313" key="13">
    <source>
        <dbReference type="EMBL" id="PWB94327.1"/>
    </source>
</evidence>
<dbReference type="Gene3D" id="2.30.330.10">
    <property type="entry name" value="SpoA-like"/>
    <property type="match status" value="1"/>
</dbReference>
<dbReference type="InterPro" id="IPR001689">
    <property type="entry name" value="Flag_FliM"/>
</dbReference>
<keyword evidence="9" id="KW-0472">Membrane</keyword>
<proteinExistence type="inferred from homology"/>
<dbReference type="Pfam" id="PF02154">
    <property type="entry name" value="FliM"/>
    <property type="match status" value="1"/>
</dbReference>
<dbReference type="SUPFAM" id="SSF101801">
    <property type="entry name" value="Surface presentation of antigens (SPOA)"/>
    <property type="match status" value="1"/>
</dbReference>
<evidence type="ECO:0000256" key="2">
    <source>
        <dbReference type="ARBA" id="ARBA00004417"/>
    </source>
</evidence>
<keyword evidence="7" id="KW-0997">Cell inner membrane</keyword>
<dbReference type="OrthoDB" id="9806941at2"/>
<evidence type="ECO:0000256" key="3">
    <source>
        <dbReference type="ARBA" id="ARBA00011049"/>
    </source>
</evidence>
<keyword evidence="8" id="KW-0283">Flagellar rotation</keyword>
<dbReference type="GO" id="GO:0003774">
    <property type="term" value="F:cytoskeletal motor activity"/>
    <property type="evidence" value="ECO:0007669"/>
    <property type="project" value="InterPro"/>
</dbReference>
<evidence type="ECO:0000256" key="1">
    <source>
        <dbReference type="ARBA" id="ARBA00004117"/>
    </source>
</evidence>
<protein>
    <recommendedName>
        <fullName evidence="4">Flagellar motor switch protein FliM</fullName>
    </recommendedName>
</protein>
<comment type="caution">
    <text evidence="13">The sequence shown here is derived from an EMBL/GenBank/DDBJ whole genome shotgun (WGS) entry which is preliminary data.</text>
</comment>
<evidence type="ECO:0000259" key="12">
    <source>
        <dbReference type="Pfam" id="PF01052"/>
    </source>
</evidence>
<dbReference type="CDD" id="cd17908">
    <property type="entry name" value="FliM"/>
    <property type="match status" value="1"/>
</dbReference>